<evidence type="ECO:0000313" key="8">
    <source>
        <dbReference type="EMBL" id="NJB68606.1"/>
    </source>
</evidence>
<keyword evidence="9" id="KW-1185">Reference proteome</keyword>
<dbReference type="RefSeq" id="WP_342448617.1">
    <property type="nucleotide sequence ID" value="NZ_JAATJA010000002.1"/>
</dbReference>
<evidence type="ECO:0000256" key="4">
    <source>
        <dbReference type="ARBA" id="ARBA00022679"/>
    </source>
</evidence>
<dbReference type="InterPro" id="IPR014777">
    <property type="entry name" value="4pyrrole_Mease_sub1"/>
</dbReference>
<gene>
    <name evidence="6" type="primary">rsmI</name>
    <name evidence="8" type="ORF">GGQ74_002279</name>
</gene>
<comment type="function">
    <text evidence="6">Catalyzes the 2'-O-methylation of the ribose of cytidine 1402 (C1402) in 16S rRNA.</text>
</comment>
<sequence length="285" mass="31353">MNEEVLRPALYVVATPLGNADDLSPRARFVLANAEVVLAEDTRRAGQLYQRLDIPSHGFVSFHEHNEDQRVEHVVSALEEGKSVAMVSDAGTPLLSDPGFTLVRACRQRGLAVVPVPGPSAPLTALCACGLPPLPFTFLGFLPRKDSDKVRLLTAHGATGATLVFFERKNRLMESLAVAAQVLGAREVCIARELTKTHEEFIYGRLDDLDALDVPMLGEFTIVIGPPAEVEVAERDELLDVLREERERGGKPRQVVRRVLERVEGWSSKDVYALLNELGDETPQE</sequence>
<dbReference type="PIRSF" id="PIRSF005917">
    <property type="entry name" value="MTase_YraL"/>
    <property type="match status" value="1"/>
</dbReference>
<dbReference type="PROSITE" id="PS01296">
    <property type="entry name" value="RSMI"/>
    <property type="match status" value="1"/>
</dbReference>
<dbReference type="EC" id="2.1.1.198" evidence="6"/>
<dbReference type="HAMAP" id="MF_01877">
    <property type="entry name" value="16SrRNA_methyltr_I"/>
    <property type="match status" value="1"/>
</dbReference>
<dbReference type="AlphaFoldDB" id="A0A846QIC1"/>
<dbReference type="CDD" id="cd11648">
    <property type="entry name" value="RsmI"/>
    <property type="match status" value="1"/>
</dbReference>
<keyword evidence="2 6" id="KW-0698">rRNA processing</keyword>
<reference evidence="8 9" key="1">
    <citation type="submission" date="2020-03" db="EMBL/GenBank/DDBJ databases">
        <title>Genomic Encyclopedia of Type Strains, Phase IV (KMG-IV): sequencing the most valuable type-strain genomes for metagenomic binning, comparative biology and taxonomic classification.</title>
        <authorList>
            <person name="Goeker M."/>
        </authorList>
    </citation>
    <scope>NUCLEOTIDE SEQUENCE [LARGE SCALE GENOMIC DNA]</scope>
    <source>
        <strain evidence="8 9">DSM 24233</strain>
    </source>
</reference>
<keyword evidence="3 6" id="KW-0489">Methyltransferase</keyword>
<protein>
    <recommendedName>
        <fullName evidence="6">Ribosomal RNA small subunit methyltransferase I</fullName>
        <ecNumber evidence="6">2.1.1.198</ecNumber>
    </recommendedName>
    <alternativeName>
        <fullName evidence="6">16S rRNA 2'-O-ribose C1402 methyltransferase</fullName>
    </alternativeName>
    <alternativeName>
        <fullName evidence="6">rRNA (cytidine-2'-O-)-methyltransferase RsmI</fullName>
    </alternativeName>
</protein>
<dbReference type="EMBL" id="JAATJA010000002">
    <property type="protein sequence ID" value="NJB68606.1"/>
    <property type="molecule type" value="Genomic_DNA"/>
</dbReference>
<dbReference type="InterPro" id="IPR035996">
    <property type="entry name" value="4pyrrol_Methylase_sf"/>
</dbReference>
<comment type="subcellular location">
    <subcellularLocation>
        <location evidence="6">Cytoplasm</location>
    </subcellularLocation>
</comment>
<evidence type="ECO:0000256" key="5">
    <source>
        <dbReference type="ARBA" id="ARBA00022691"/>
    </source>
</evidence>
<dbReference type="InterPro" id="IPR014776">
    <property type="entry name" value="4pyrrole_Mease_sub2"/>
</dbReference>
<dbReference type="Gene3D" id="3.30.950.10">
    <property type="entry name" value="Methyltransferase, Cobalt-precorrin-4 Transmethylase, Domain 2"/>
    <property type="match status" value="1"/>
</dbReference>
<dbReference type="Pfam" id="PF00590">
    <property type="entry name" value="TP_methylase"/>
    <property type="match status" value="1"/>
</dbReference>
<dbReference type="Proteomes" id="UP000580856">
    <property type="component" value="Unassembled WGS sequence"/>
</dbReference>
<dbReference type="InterPro" id="IPR000878">
    <property type="entry name" value="4pyrrol_Mease"/>
</dbReference>
<keyword evidence="4 6" id="KW-0808">Transferase</keyword>
<dbReference type="FunFam" id="3.40.1010.10:FF:000007">
    <property type="entry name" value="Ribosomal RNA small subunit methyltransferase I"/>
    <property type="match status" value="1"/>
</dbReference>
<dbReference type="SUPFAM" id="SSF53790">
    <property type="entry name" value="Tetrapyrrole methylase"/>
    <property type="match status" value="1"/>
</dbReference>
<dbReference type="NCBIfam" id="TIGR00096">
    <property type="entry name" value="16S rRNA (cytidine(1402)-2'-O)-methyltransferase"/>
    <property type="match status" value="1"/>
</dbReference>
<evidence type="ECO:0000256" key="3">
    <source>
        <dbReference type="ARBA" id="ARBA00022603"/>
    </source>
</evidence>
<dbReference type="GO" id="GO:0005737">
    <property type="term" value="C:cytoplasm"/>
    <property type="evidence" value="ECO:0007669"/>
    <property type="project" value="UniProtKB-SubCell"/>
</dbReference>
<comment type="similarity">
    <text evidence="6">Belongs to the methyltransferase superfamily. RsmI family.</text>
</comment>
<comment type="caution">
    <text evidence="8">The sequence shown here is derived from an EMBL/GenBank/DDBJ whole genome shotgun (WGS) entry which is preliminary data.</text>
</comment>
<evidence type="ECO:0000259" key="7">
    <source>
        <dbReference type="Pfam" id="PF00590"/>
    </source>
</evidence>
<feature type="domain" description="Tetrapyrrole methylase" evidence="7">
    <location>
        <begin position="10"/>
        <end position="209"/>
    </location>
</feature>
<organism evidence="8 9">
    <name type="scientific">Desulfobaculum xiamenense</name>
    <dbReference type="NCBI Taxonomy" id="995050"/>
    <lineage>
        <taxon>Bacteria</taxon>
        <taxon>Pseudomonadati</taxon>
        <taxon>Thermodesulfobacteriota</taxon>
        <taxon>Desulfovibrionia</taxon>
        <taxon>Desulfovibrionales</taxon>
        <taxon>Desulfovibrionaceae</taxon>
        <taxon>Desulfobaculum</taxon>
    </lineage>
</organism>
<dbReference type="PANTHER" id="PTHR46111">
    <property type="entry name" value="RIBOSOMAL RNA SMALL SUBUNIT METHYLTRANSFERASE I"/>
    <property type="match status" value="1"/>
</dbReference>
<evidence type="ECO:0000256" key="2">
    <source>
        <dbReference type="ARBA" id="ARBA00022552"/>
    </source>
</evidence>
<dbReference type="InterPro" id="IPR018063">
    <property type="entry name" value="SAM_MeTrfase_RsmI_CS"/>
</dbReference>
<proteinExistence type="inferred from homology"/>
<dbReference type="PANTHER" id="PTHR46111:SF1">
    <property type="entry name" value="RIBOSOMAL RNA SMALL SUBUNIT METHYLTRANSFERASE I"/>
    <property type="match status" value="1"/>
</dbReference>
<dbReference type="GO" id="GO:0070677">
    <property type="term" value="F:rRNA (cytosine-2'-O-)-methyltransferase activity"/>
    <property type="evidence" value="ECO:0007669"/>
    <property type="project" value="UniProtKB-UniRule"/>
</dbReference>
<evidence type="ECO:0000256" key="6">
    <source>
        <dbReference type="HAMAP-Rule" id="MF_01877"/>
    </source>
</evidence>
<keyword evidence="1 6" id="KW-0963">Cytoplasm</keyword>
<name>A0A846QIC1_9BACT</name>
<dbReference type="Gene3D" id="3.40.1010.10">
    <property type="entry name" value="Cobalt-precorrin-4 Transmethylase, Domain 1"/>
    <property type="match status" value="1"/>
</dbReference>
<keyword evidence="5 6" id="KW-0949">S-adenosyl-L-methionine</keyword>
<comment type="catalytic activity">
    <reaction evidence="6">
        <text>cytidine(1402) in 16S rRNA + S-adenosyl-L-methionine = 2'-O-methylcytidine(1402) in 16S rRNA + S-adenosyl-L-homocysteine + H(+)</text>
        <dbReference type="Rhea" id="RHEA:42924"/>
        <dbReference type="Rhea" id="RHEA-COMP:10285"/>
        <dbReference type="Rhea" id="RHEA-COMP:10286"/>
        <dbReference type="ChEBI" id="CHEBI:15378"/>
        <dbReference type="ChEBI" id="CHEBI:57856"/>
        <dbReference type="ChEBI" id="CHEBI:59789"/>
        <dbReference type="ChEBI" id="CHEBI:74495"/>
        <dbReference type="ChEBI" id="CHEBI:82748"/>
        <dbReference type="EC" id="2.1.1.198"/>
    </reaction>
</comment>
<accession>A0A846QIC1</accession>
<evidence type="ECO:0000256" key="1">
    <source>
        <dbReference type="ARBA" id="ARBA00022490"/>
    </source>
</evidence>
<evidence type="ECO:0000313" key="9">
    <source>
        <dbReference type="Proteomes" id="UP000580856"/>
    </source>
</evidence>
<dbReference type="InterPro" id="IPR008189">
    <property type="entry name" value="rRNA_ssu_MeTfrase_I"/>
</dbReference>